<dbReference type="Proteomes" id="UP000823749">
    <property type="component" value="Chromosome 9"/>
</dbReference>
<reference evidence="2" key="1">
    <citation type="submission" date="2020-08" db="EMBL/GenBank/DDBJ databases">
        <title>Plant Genome Project.</title>
        <authorList>
            <person name="Zhang R.-G."/>
        </authorList>
    </citation>
    <scope>NUCLEOTIDE SEQUENCE</scope>
    <source>
        <strain evidence="2">WSP0</strain>
        <tissue evidence="2">Leaf</tissue>
    </source>
</reference>
<evidence type="ECO:0000313" key="2">
    <source>
        <dbReference type="EMBL" id="KAG5530915.1"/>
    </source>
</evidence>
<evidence type="ECO:0000256" key="1">
    <source>
        <dbReference type="SAM" id="MobiDB-lite"/>
    </source>
</evidence>
<accession>A0AAV6IVG5</accession>
<dbReference type="EMBL" id="JACTNZ010000009">
    <property type="protein sequence ID" value="KAG5530915.1"/>
    <property type="molecule type" value="Genomic_DNA"/>
</dbReference>
<name>A0AAV6IVG5_9ERIC</name>
<comment type="caution">
    <text evidence="2">The sequence shown here is derived from an EMBL/GenBank/DDBJ whole genome shotgun (WGS) entry which is preliminary data.</text>
</comment>
<protein>
    <submittedName>
        <fullName evidence="2">Uncharacterized protein</fullName>
    </submittedName>
</protein>
<feature type="region of interest" description="Disordered" evidence="1">
    <location>
        <begin position="1"/>
        <end position="56"/>
    </location>
</feature>
<gene>
    <name evidence="2" type="ORF">RHGRI_025759</name>
</gene>
<organism evidence="2 3">
    <name type="scientific">Rhododendron griersonianum</name>
    <dbReference type="NCBI Taxonomy" id="479676"/>
    <lineage>
        <taxon>Eukaryota</taxon>
        <taxon>Viridiplantae</taxon>
        <taxon>Streptophyta</taxon>
        <taxon>Embryophyta</taxon>
        <taxon>Tracheophyta</taxon>
        <taxon>Spermatophyta</taxon>
        <taxon>Magnoliopsida</taxon>
        <taxon>eudicotyledons</taxon>
        <taxon>Gunneridae</taxon>
        <taxon>Pentapetalae</taxon>
        <taxon>asterids</taxon>
        <taxon>Ericales</taxon>
        <taxon>Ericaceae</taxon>
        <taxon>Ericoideae</taxon>
        <taxon>Rhodoreae</taxon>
        <taxon>Rhododendron</taxon>
    </lineage>
</organism>
<sequence>MIEGQPKPEEIEKLERNAKQNPPLRIRHHIPSEGSCNVKAMSPGSAPSVPIDIPSD</sequence>
<feature type="compositionally biased region" description="Basic and acidic residues" evidence="1">
    <location>
        <begin position="1"/>
        <end position="18"/>
    </location>
</feature>
<keyword evidence="3" id="KW-1185">Reference proteome</keyword>
<dbReference type="AlphaFoldDB" id="A0AAV6IVG5"/>
<proteinExistence type="predicted"/>
<evidence type="ECO:0000313" key="3">
    <source>
        <dbReference type="Proteomes" id="UP000823749"/>
    </source>
</evidence>